<dbReference type="InterPro" id="IPR036787">
    <property type="entry name" value="T_IF-3_N_sf"/>
</dbReference>
<evidence type="ECO:0000313" key="6">
    <source>
        <dbReference type="EMBL" id="SVA31861.1"/>
    </source>
</evidence>
<keyword evidence="2" id="KW-0396">Initiation factor</keyword>
<dbReference type="SUPFAM" id="SSF55200">
    <property type="entry name" value="Translation initiation factor IF3, C-terminal domain"/>
    <property type="match status" value="1"/>
</dbReference>
<name>A0A381UVT9_9ZZZZ</name>
<dbReference type="SUPFAM" id="SSF54364">
    <property type="entry name" value="Translation initiation factor IF3, N-terminal domain"/>
    <property type="match status" value="1"/>
</dbReference>
<dbReference type="PANTHER" id="PTHR10938">
    <property type="entry name" value="TRANSLATION INITIATION FACTOR IF-3"/>
    <property type="match status" value="1"/>
</dbReference>
<dbReference type="HAMAP" id="MF_00080">
    <property type="entry name" value="IF_3"/>
    <property type="match status" value="1"/>
</dbReference>
<evidence type="ECO:0000259" key="5">
    <source>
        <dbReference type="Pfam" id="PF05198"/>
    </source>
</evidence>
<comment type="similarity">
    <text evidence="1">Belongs to the IF-3 family.</text>
</comment>
<dbReference type="GO" id="GO:0043022">
    <property type="term" value="F:ribosome binding"/>
    <property type="evidence" value="ECO:0007669"/>
    <property type="project" value="TreeGrafter"/>
</dbReference>
<organism evidence="6">
    <name type="scientific">marine metagenome</name>
    <dbReference type="NCBI Taxonomy" id="408172"/>
    <lineage>
        <taxon>unclassified sequences</taxon>
        <taxon>metagenomes</taxon>
        <taxon>ecological metagenomes</taxon>
    </lineage>
</organism>
<accession>A0A381UVT9</accession>
<protein>
    <recommendedName>
        <fullName evidence="7">Translation initiation factor IF-3</fullName>
    </recommendedName>
</protein>
<evidence type="ECO:0008006" key="7">
    <source>
        <dbReference type="Google" id="ProtNLM"/>
    </source>
</evidence>
<dbReference type="InterPro" id="IPR019815">
    <property type="entry name" value="Translation_initiation_fac_3_C"/>
</dbReference>
<feature type="domain" description="Translation initiation factor 3 N-terminal" evidence="5">
    <location>
        <begin position="2"/>
        <end position="57"/>
    </location>
</feature>
<evidence type="ECO:0000256" key="2">
    <source>
        <dbReference type="ARBA" id="ARBA00022540"/>
    </source>
</evidence>
<dbReference type="Pfam" id="PF00707">
    <property type="entry name" value="IF3_C"/>
    <property type="match status" value="1"/>
</dbReference>
<dbReference type="EMBL" id="UINC01007180">
    <property type="protein sequence ID" value="SVA31861.1"/>
    <property type="molecule type" value="Genomic_DNA"/>
</dbReference>
<evidence type="ECO:0000256" key="1">
    <source>
        <dbReference type="ARBA" id="ARBA00005439"/>
    </source>
</evidence>
<reference evidence="6" key="1">
    <citation type="submission" date="2018-05" db="EMBL/GenBank/DDBJ databases">
        <authorList>
            <person name="Lanie J.A."/>
            <person name="Ng W.-L."/>
            <person name="Kazmierczak K.M."/>
            <person name="Andrzejewski T.M."/>
            <person name="Davidsen T.M."/>
            <person name="Wayne K.J."/>
            <person name="Tettelin H."/>
            <person name="Glass J.I."/>
            <person name="Rusch D."/>
            <person name="Podicherti R."/>
            <person name="Tsui H.-C.T."/>
            <person name="Winkler M.E."/>
        </authorList>
    </citation>
    <scope>NUCLEOTIDE SEQUENCE</scope>
</reference>
<dbReference type="GO" id="GO:0003743">
    <property type="term" value="F:translation initiation factor activity"/>
    <property type="evidence" value="ECO:0007669"/>
    <property type="project" value="UniProtKB-KW"/>
</dbReference>
<dbReference type="Gene3D" id="3.30.110.10">
    <property type="entry name" value="Translation initiation factor 3 (IF-3), C-terminal domain"/>
    <property type="match status" value="1"/>
</dbReference>
<dbReference type="GO" id="GO:0005829">
    <property type="term" value="C:cytosol"/>
    <property type="evidence" value="ECO:0007669"/>
    <property type="project" value="TreeGrafter"/>
</dbReference>
<dbReference type="AlphaFoldDB" id="A0A381UVT9"/>
<sequence>MIGESGDQLGIIKLEEALRKAEESSLDLVQMAKDGDPLVCRLMDHGKHVFNAKKQKAASKKKQKRVNIKEIKFRPATEENDYQIKVNKIKNFLENGDKAKVTLRFRGREMAHQEIGMELLKRVELDLSGFASVEQLPVLEGRQLVMLMAPNKK</sequence>
<dbReference type="InterPro" id="IPR036788">
    <property type="entry name" value="T_IF-3_C_sf"/>
</dbReference>
<evidence type="ECO:0000256" key="3">
    <source>
        <dbReference type="ARBA" id="ARBA00022917"/>
    </source>
</evidence>
<dbReference type="GO" id="GO:0032790">
    <property type="term" value="P:ribosome disassembly"/>
    <property type="evidence" value="ECO:0007669"/>
    <property type="project" value="TreeGrafter"/>
</dbReference>
<dbReference type="Gene3D" id="3.10.20.80">
    <property type="entry name" value="Translation initiation factor 3 (IF-3), N-terminal domain"/>
    <property type="match status" value="1"/>
</dbReference>
<keyword evidence="3" id="KW-0648">Protein biosynthesis</keyword>
<dbReference type="NCBIfam" id="TIGR00168">
    <property type="entry name" value="infC"/>
    <property type="match status" value="1"/>
</dbReference>
<dbReference type="PANTHER" id="PTHR10938:SF0">
    <property type="entry name" value="TRANSLATION INITIATION FACTOR IF-3, MITOCHONDRIAL"/>
    <property type="match status" value="1"/>
</dbReference>
<gene>
    <name evidence="6" type="ORF">METZ01_LOCUS84715</name>
</gene>
<dbReference type="FunFam" id="3.30.110.10:FF:000001">
    <property type="entry name" value="Translation initiation factor IF-3"/>
    <property type="match status" value="1"/>
</dbReference>
<dbReference type="InterPro" id="IPR001288">
    <property type="entry name" value="Translation_initiation_fac_3"/>
</dbReference>
<proteinExistence type="inferred from homology"/>
<evidence type="ECO:0000259" key="4">
    <source>
        <dbReference type="Pfam" id="PF00707"/>
    </source>
</evidence>
<dbReference type="GO" id="GO:0016020">
    <property type="term" value="C:membrane"/>
    <property type="evidence" value="ECO:0007669"/>
    <property type="project" value="TreeGrafter"/>
</dbReference>
<dbReference type="InterPro" id="IPR019814">
    <property type="entry name" value="Translation_initiation_fac_3_N"/>
</dbReference>
<dbReference type="Pfam" id="PF05198">
    <property type="entry name" value="IF3_N"/>
    <property type="match status" value="1"/>
</dbReference>
<feature type="domain" description="Translation initiation factor 3 C-terminal" evidence="4">
    <location>
        <begin position="66"/>
        <end position="151"/>
    </location>
</feature>